<dbReference type="OrthoDB" id="417409at2759"/>
<evidence type="ECO:0000313" key="3">
    <source>
        <dbReference type="Proteomes" id="UP000186817"/>
    </source>
</evidence>
<feature type="compositionally biased region" description="Acidic residues" evidence="1">
    <location>
        <begin position="500"/>
        <end position="509"/>
    </location>
</feature>
<feature type="region of interest" description="Disordered" evidence="1">
    <location>
        <begin position="433"/>
        <end position="556"/>
    </location>
</feature>
<name>A0A1Q9EKY8_SYMMI</name>
<sequence length="1576" mass="176676">MEDSESLETTQGQDLCPWVAFSFQAFVANLVLLADMIAVRSVVHIPMPEGLFFAKHGAFEVADLILLRHRRSVDAIMSLNMARFLNEVARDIMSQDLDETYMLVRLQGNPYPPARQPAITLQEEDCFVTRPIGPPTVTDGYAWLCGMQIGFDLTHSSKSLPAAEPMDPAKDFLLTAAKRSLDQAFEGADAGDKDNKAKSAKKDDKKGKKEKKDGKAEREKKKKGSSSEKESDSESCGSQSSQGFFSEVQAMFCLRQKDLQRQNGQDRLDDLSTRQIAFVVSGAGAGRCLAAADFQEIGGDLGPRLQKPIPRQATRDPGVDVLLQCFCLFASRTNAWAIVCRLEAVHSDRAQHAKKTKQKQEENQATAQAALASTLWRKRLAALVQTCTGRGLGSVTIVQCVTLVDVAKKKKWKRQDLENTLEAEVEKYRKDATKDLQSSLKSSKKPGSTAKEEPKRRAPKAAVKQEEESDGAGPNDDDKSEKEGDDDAEKFREDGWPEASGDEDDDDDDGPKTGKPGHDEEKDDPGEESSDSDLFRGPFGRSNRGKPQSSGQQNQKEETLFQKLNPQLQKQAQSIDKHLLDSLPQDIPLQDYSLMVQILLKEEVFTMESLRDCLDLDGGGFIGNLGESKSLYSRLSALAKKAAKIWQSKLLESQATPVRTTRASAENRYVLPRIGRPDTPEPEANRTNARGEMVHSQAAGDRPVVDQNLDGYTVLWRVEEVACGLQVRGCKPELQKSAMAALEVITGVSLPADYSLDLLPGNDECSLEIKEHQVDLASLKTFLDYTGLAARWERSQLLTPAQRSLHTGIRMSTVAWFIFRAPFQETFQDEIRYARLHKRLIHRLAQLAEQHMSNVLQASLPTPQSGDVLHPAKRDGRRARGEPKLQNVLAIERFMTRGDGKAVAQELGLSVRTARSLCKTEYQLVKRPRILSGLHQEKLTAREHIRAVANVLNHLGVSLDDIFPKKPLKPLSPSSEILMNYTLGEKTMPFITSVEDGDSRWDVPDAGSHHIRLIVCPDEGSPMFSSYVFLATRNASINLCRDELLLSFKGIRSRAHKLNQYCLRVLASSPLMKRFSGESRATRDDVLQQLFGHHILIENNITPECDDQVNFDRVSEILGKLCRLQGAIEVLQFEFRRSSLDYEVLTEQLNGFLSCCHELREYVLYLRSFPCRAAAFCSTEATSEIREEILKAAEEEYRMIKEIEAAASGASVLKQHGLHTTFQVYREIMATMQLHQFKDCKAIEDIVQAWYPPWGQSSCLEQVFRELEQATKRVGHVGDSMSNLTCVAVRALERRVCSDEQTPVTPSLCEKDWQGQVVRNLKDKMWHPTSAPACILSKNVKIDDIIKNGTSPIDSISCMWLAGCFRVLRLKEVSWKFAGELLPEKLDERRMPKNMKEFKDPFSEETEVEIFEYTIHVSPASLECKCGGILIRRGSKPYSLLVHLFISETILSITSAALSEILTAYEARMPKNSSKHAKIRKLLTLADVKETLGDHGVARMEQKLQEIEKSREPDAVTRLDEKAEEEDPAVAACNQLLAELDAEEEKEEEKEAYFFTWSWLCRAVKPKEKKRKRGNA</sequence>
<feature type="compositionally biased region" description="Basic and acidic residues" evidence="1">
    <location>
        <begin position="510"/>
        <end position="520"/>
    </location>
</feature>
<dbReference type="Proteomes" id="UP000186817">
    <property type="component" value="Unassembled WGS sequence"/>
</dbReference>
<feature type="compositionally biased region" description="Basic and acidic residues" evidence="1">
    <location>
        <begin position="870"/>
        <end position="882"/>
    </location>
</feature>
<feature type="compositionally biased region" description="Acidic residues" evidence="1">
    <location>
        <begin position="521"/>
        <end position="531"/>
    </location>
</feature>
<dbReference type="EMBL" id="LSRX01000126">
    <property type="protein sequence ID" value="OLQ08048.1"/>
    <property type="molecule type" value="Genomic_DNA"/>
</dbReference>
<proteinExistence type="predicted"/>
<feature type="compositionally biased region" description="Polar residues" evidence="1">
    <location>
        <begin position="545"/>
        <end position="554"/>
    </location>
</feature>
<feature type="compositionally biased region" description="Basic and acidic residues" evidence="1">
    <location>
        <begin position="190"/>
        <end position="232"/>
    </location>
</feature>
<reference evidence="2 3" key="1">
    <citation type="submission" date="2016-02" db="EMBL/GenBank/DDBJ databases">
        <title>Genome analysis of coral dinoflagellate symbionts highlights evolutionary adaptations to a symbiotic lifestyle.</title>
        <authorList>
            <person name="Aranda M."/>
            <person name="Li Y."/>
            <person name="Liew Y.J."/>
            <person name="Baumgarten S."/>
            <person name="Simakov O."/>
            <person name="Wilson M."/>
            <person name="Piel J."/>
            <person name="Ashoor H."/>
            <person name="Bougouffa S."/>
            <person name="Bajic V.B."/>
            <person name="Ryu T."/>
            <person name="Ravasi T."/>
            <person name="Bayer T."/>
            <person name="Micklem G."/>
            <person name="Kim H."/>
            <person name="Bhak J."/>
            <person name="Lajeunesse T.C."/>
            <person name="Voolstra C.R."/>
        </authorList>
    </citation>
    <scope>NUCLEOTIDE SEQUENCE [LARGE SCALE GENOMIC DNA]</scope>
    <source>
        <strain evidence="2 3">CCMP2467</strain>
    </source>
</reference>
<comment type="caution">
    <text evidence="2">The sequence shown here is derived from an EMBL/GenBank/DDBJ whole genome shotgun (WGS) entry which is preliminary data.</text>
</comment>
<evidence type="ECO:0000256" key="1">
    <source>
        <dbReference type="SAM" id="MobiDB-lite"/>
    </source>
</evidence>
<feature type="region of interest" description="Disordered" evidence="1">
    <location>
        <begin position="859"/>
        <end position="882"/>
    </location>
</feature>
<gene>
    <name evidence="2" type="ORF">AK812_SmicGene8499</name>
</gene>
<accession>A0A1Q9EKY8</accession>
<keyword evidence="3" id="KW-1185">Reference proteome</keyword>
<evidence type="ECO:0000313" key="2">
    <source>
        <dbReference type="EMBL" id="OLQ08048.1"/>
    </source>
</evidence>
<protein>
    <submittedName>
        <fullName evidence="2">Uncharacterized protein</fullName>
    </submittedName>
</protein>
<feature type="region of interest" description="Disordered" evidence="1">
    <location>
        <begin position="185"/>
        <end position="241"/>
    </location>
</feature>
<organism evidence="2 3">
    <name type="scientific">Symbiodinium microadriaticum</name>
    <name type="common">Dinoflagellate</name>
    <name type="synonym">Zooxanthella microadriatica</name>
    <dbReference type="NCBI Taxonomy" id="2951"/>
    <lineage>
        <taxon>Eukaryota</taxon>
        <taxon>Sar</taxon>
        <taxon>Alveolata</taxon>
        <taxon>Dinophyceae</taxon>
        <taxon>Suessiales</taxon>
        <taxon>Symbiodiniaceae</taxon>
        <taxon>Symbiodinium</taxon>
    </lineage>
</organism>